<name>A0ABW5NG43_9SPHI</name>
<protein>
    <submittedName>
        <fullName evidence="1">Uncharacterized protein</fullName>
    </submittedName>
</protein>
<dbReference type="RefSeq" id="WP_380867762.1">
    <property type="nucleotide sequence ID" value="NZ_JBHUMA010000004.1"/>
</dbReference>
<reference evidence="2" key="1">
    <citation type="journal article" date="2019" name="Int. J. Syst. Evol. Microbiol.">
        <title>The Global Catalogue of Microorganisms (GCM) 10K type strain sequencing project: providing services to taxonomists for standard genome sequencing and annotation.</title>
        <authorList>
            <consortium name="The Broad Institute Genomics Platform"/>
            <consortium name="The Broad Institute Genome Sequencing Center for Infectious Disease"/>
            <person name="Wu L."/>
            <person name="Ma J."/>
        </authorList>
    </citation>
    <scope>NUCLEOTIDE SEQUENCE [LARGE SCALE GENOMIC DNA]</scope>
    <source>
        <strain evidence="2">KCTC 42248</strain>
    </source>
</reference>
<evidence type="ECO:0000313" key="1">
    <source>
        <dbReference type="EMBL" id="MFD2598129.1"/>
    </source>
</evidence>
<dbReference type="Proteomes" id="UP001597393">
    <property type="component" value="Unassembled WGS sequence"/>
</dbReference>
<organism evidence="1 2">
    <name type="scientific">Sphingobacterium corticis</name>
    <dbReference type="NCBI Taxonomy" id="1812823"/>
    <lineage>
        <taxon>Bacteria</taxon>
        <taxon>Pseudomonadati</taxon>
        <taxon>Bacteroidota</taxon>
        <taxon>Sphingobacteriia</taxon>
        <taxon>Sphingobacteriales</taxon>
        <taxon>Sphingobacteriaceae</taxon>
        <taxon>Sphingobacterium</taxon>
    </lineage>
</organism>
<keyword evidence="2" id="KW-1185">Reference proteome</keyword>
<accession>A0ABW5NG43</accession>
<gene>
    <name evidence="1" type="ORF">ACFSQ3_04110</name>
</gene>
<evidence type="ECO:0000313" key="2">
    <source>
        <dbReference type="Proteomes" id="UP001597393"/>
    </source>
</evidence>
<sequence length="103" mass="11868">MRADWFTDTATAYKGKCIYYMHTGFSSIYEHEFEYAFENSMLKTSVYFDNSLSTSSRLTMYQLVPASVINSLFNRAILPAIDEKIRLIVDVEVTKIEHVGSTF</sequence>
<dbReference type="EMBL" id="JBHUMA010000004">
    <property type="protein sequence ID" value="MFD2598129.1"/>
    <property type="molecule type" value="Genomic_DNA"/>
</dbReference>
<comment type="caution">
    <text evidence="1">The sequence shown here is derived from an EMBL/GenBank/DDBJ whole genome shotgun (WGS) entry which is preliminary data.</text>
</comment>
<proteinExistence type="predicted"/>